<organism evidence="2 3">
    <name type="scientific">Bionectria ochroleuca</name>
    <name type="common">Gliocladium roseum</name>
    <dbReference type="NCBI Taxonomy" id="29856"/>
    <lineage>
        <taxon>Eukaryota</taxon>
        <taxon>Fungi</taxon>
        <taxon>Dikarya</taxon>
        <taxon>Ascomycota</taxon>
        <taxon>Pezizomycotina</taxon>
        <taxon>Sordariomycetes</taxon>
        <taxon>Hypocreomycetidae</taxon>
        <taxon>Hypocreales</taxon>
        <taxon>Bionectriaceae</taxon>
        <taxon>Clonostachys</taxon>
    </lineage>
</organism>
<dbReference type="InterPro" id="IPR004839">
    <property type="entry name" value="Aminotransferase_I/II_large"/>
</dbReference>
<feature type="domain" description="Aminotransferase class I/classII large" evidence="1">
    <location>
        <begin position="33"/>
        <end position="400"/>
    </location>
</feature>
<sequence length="445" mass="48193">MIAKISETLEHINLQGGWPTPRLHPTKEIDAASSALFKQKDIQQNLRYGPELGSSNLRGAIADWLTESYAPKAGPVVSERVAITNGASNGLACALQKFSDPSYTQGVWMVEPTYFLACPIFRDAGLGGKIFGVPEGDDGIDLEYLGNRLQEVDERTDPLAEPRKTVQGGYPKIYRHIVYIIPTFSNPSGGTMSLESRKRLIKLARKHDALVVSDDVYDVLRWPASENEALEAVGAFTPRLVDVDRNLEGFSAWGNTLSNGSFSKIVAPGIRVGWVEAMPALISAMGTVGATVSGGCQAHFASIVVEKMLSSGALSSHIQKTLIPTYRARWLSMTKAIREHLYPLGVRIVGDEGEKAGKIAGGFFLYLSFNACAASGPTIASIALDEYNLKIAPGGIFSVPDDPESKVRGEDTYLHGARLCWAWNEEVVLVDGIKRLAKAILDASK</sequence>
<dbReference type="CDD" id="cd00609">
    <property type="entry name" value="AAT_like"/>
    <property type="match status" value="1"/>
</dbReference>
<dbReference type="SUPFAM" id="SSF53383">
    <property type="entry name" value="PLP-dependent transferases"/>
    <property type="match status" value="1"/>
</dbReference>
<dbReference type="PANTHER" id="PTHR42858:SF1">
    <property type="entry name" value="LD15494P"/>
    <property type="match status" value="1"/>
</dbReference>
<dbReference type="Pfam" id="PF00155">
    <property type="entry name" value="Aminotran_1_2"/>
    <property type="match status" value="1"/>
</dbReference>
<evidence type="ECO:0000313" key="2">
    <source>
        <dbReference type="EMBL" id="VUC38185.1"/>
    </source>
</evidence>
<dbReference type="InterPro" id="IPR015424">
    <property type="entry name" value="PyrdxlP-dep_Trfase"/>
</dbReference>
<dbReference type="InterPro" id="IPR015422">
    <property type="entry name" value="PyrdxlP-dep_Trfase_small"/>
</dbReference>
<accession>A0ABY6V331</accession>
<dbReference type="EMBL" id="CABFNS010001130">
    <property type="protein sequence ID" value="VUC38185.1"/>
    <property type="molecule type" value="Genomic_DNA"/>
</dbReference>
<name>A0ABY6V331_BIOOC</name>
<protein>
    <recommendedName>
        <fullName evidence="1">Aminotransferase class I/classII large domain-containing protein</fullName>
    </recommendedName>
</protein>
<dbReference type="Gene3D" id="3.90.1150.10">
    <property type="entry name" value="Aspartate Aminotransferase, domain 1"/>
    <property type="match status" value="1"/>
</dbReference>
<evidence type="ECO:0000313" key="3">
    <source>
        <dbReference type="Proteomes" id="UP000766486"/>
    </source>
</evidence>
<dbReference type="InterPro" id="IPR015421">
    <property type="entry name" value="PyrdxlP-dep_Trfase_major"/>
</dbReference>
<dbReference type="PANTHER" id="PTHR42858">
    <property type="entry name" value="AMINOTRANSFERASE"/>
    <property type="match status" value="1"/>
</dbReference>
<comment type="caution">
    <text evidence="2">The sequence shown here is derived from an EMBL/GenBank/DDBJ whole genome shotgun (WGS) entry which is preliminary data.</text>
</comment>
<keyword evidence="3" id="KW-1185">Reference proteome</keyword>
<dbReference type="Proteomes" id="UP000766486">
    <property type="component" value="Unassembled WGS sequence"/>
</dbReference>
<proteinExistence type="predicted"/>
<reference evidence="2 3" key="1">
    <citation type="submission" date="2019-06" db="EMBL/GenBank/DDBJ databases">
        <authorList>
            <person name="Broberg M."/>
        </authorList>
    </citation>
    <scope>NUCLEOTIDE SEQUENCE [LARGE SCALE GENOMIC DNA]</scope>
</reference>
<gene>
    <name evidence="2" type="ORF">CLO192961_LOCUS495317</name>
</gene>
<evidence type="ECO:0000259" key="1">
    <source>
        <dbReference type="Pfam" id="PF00155"/>
    </source>
</evidence>
<dbReference type="Gene3D" id="3.40.640.10">
    <property type="entry name" value="Type I PLP-dependent aspartate aminotransferase-like (Major domain)"/>
    <property type="match status" value="1"/>
</dbReference>